<proteinExistence type="predicted"/>
<keyword evidence="3" id="KW-1185">Reference proteome</keyword>
<protein>
    <recommendedName>
        <fullName evidence="4">TIGR02680 family protein</fullName>
    </recommendedName>
</protein>
<dbReference type="Proteomes" id="UP000019102">
    <property type="component" value="Unassembled WGS sequence"/>
</dbReference>
<organism evidence="2 3">
    <name type="scientific">Gracilibacillus boraciitolerans JCM 21714</name>
    <dbReference type="NCBI Taxonomy" id="1298598"/>
    <lineage>
        <taxon>Bacteria</taxon>
        <taxon>Bacillati</taxon>
        <taxon>Bacillota</taxon>
        <taxon>Bacilli</taxon>
        <taxon>Bacillales</taxon>
        <taxon>Bacillaceae</taxon>
        <taxon>Gracilibacillus</taxon>
    </lineage>
</organism>
<dbReference type="eggNOG" id="COG1196">
    <property type="taxonomic scope" value="Bacteria"/>
</dbReference>
<accession>W4VPZ5</accession>
<evidence type="ECO:0008006" key="4">
    <source>
        <dbReference type="Google" id="ProtNLM"/>
    </source>
</evidence>
<keyword evidence="1" id="KW-0175">Coiled coil</keyword>
<gene>
    <name evidence="2" type="ORF">JCM21714_4028</name>
</gene>
<evidence type="ECO:0000313" key="3">
    <source>
        <dbReference type="Proteomes" id="UP000019102"/>
    </source>
</evidence>
<dbReference type="OrthoDB" id="9776649at2"/>
<feature type="coiled-coil region" evidence="1">
    <location>
        <begin position="368"/>
        <end position="403"/>
    </location>
</feature>
<dbReference type="NCBIfam" id="TIGR02680">
    <property type="entry name" value="TIGR02680 family protein"/>
    <property type="match status" value="1"/>
</dbReference>
<sequence>MTKWKMNRAGLLNFWYYDEEIFTFANGKLLLRGSNGSGKSVTMQSFLPVLLDGRKSPDRLDPFGSKARRMEDYLLGEKEVVDREERTGYLFLEFKRQDIEQYITIGIGLQAKRNKKMKFWGGFIVTDNRRIGVDFDLYKVEQHGGEKQKIPRSRVELENVIADGGHVVQTQKEYMSLVNKYVFGFETLESYEDLIKLLIQLRSPKLSKDFRPTVIYEILEAALPPLTDEDLRHLSDTIEQMDQTKQQIEQLDREVSAINSLNQVYNTYNQYVITDQANEYLQANKRYRKEEKEYQQLETTRKQLEAEIQQLAEEIDKLWIELQTYEKKEERLRSHKVWDLEKERQQEQEKWKQVEITLVKKEHQLEDRRKKERKILDDQRNLEEQIEQRKQAIEDRLIDLDNDADEVSFAEAHQINQQDYDRYKQDNFDFTMWMKEASNHLQELENVANELHVFATLKERYQEKDKELANEQQQLDDVTYQKDEWLRLFEEDKEQKLNEIHQWLGQLAWLDVEEDVVQKSSRALRSLYEPDTYQAVIDPIRQVIFSYQQEQGQLLSEHKIDEKQLVEQIKEKEQELEEWKKKKDPEPPLESLSKEARQQLKQENIPFVPFYAAVEFQEHVTTDVRKRLEAALLDSGGVLDALITDRSETVKHDRILKPNPNMMAIH</sequence>
<comment type="caution">
    <text evidence="2">The sequence shown here is derived from an EMBL/GenBank/DDBJ whole genome shotgun (WGS) entry which is preliminary data.</text>
</comment>
<dbReference type="AlphaFoldDB" id="W4VPZ5"/>
<evidence type="ECO:0000256" key="1">
    <source>
        <dbReference type="SAM" id="Coils"/>
    </source>
</evidence>
<name>W4VPZ5_9BACI</name>
<dbReference type="InterPro" id="IPR013496">
    <property type="entry name" value="CHP02680"/>
</dbReference>
<feature type="coiled-coil region" evidence="1">
    <location>
        <begin position="454"/>
        <end position="481"/>
    </location>
</feature>
<reference evidence="2 3" key="1">
    <citation type="journal article" date="2014" name="Genome Announc.">
        <title>Draft Genome Sequence of the Boron-Tolerant and Moderately Halotolerant Bacterium Gracilibacillus boraciitolerans JCM 21714T.</title>
        <authorList>
            <person name="Ahmed I."/>
            <person name="Oshima K."/>
            <person name="Suda W."/>
            <person name="Kitamura K."/>
            <person name="Iida T."/>
            <person name="Ohmori Y."/>
            <person name="Fujiwara T."/>
            <person name="Hattori M."/>
            <person name="Ohkuma M."/>
        </authorList>
    </citation>
    <scope>NUCLEOTIDE SEQUENCE [LARGE SCALE GENOMIC DNA]</scope>
    <source>
        <strain evidence="2 3">JCM 21714</strain>
    </source>
</reference>
<evidence type="ECO:0000313" key="2">
    <source>
        <dbReference type="EMBL" id="GAE94834.1"/>
    </source>
</evidence>
<feature type="coiled-coil region" evidence="1">
    <location>
        <begin position="231"/>
        <end position="328"/>
    </location>
</feature>
<dbReference type="EMBL" id="BAVS01000032">
    <property type="protein sequence ID" value="GAE94834.1"/>
    <property type="molecule type" value="Genomic_DNA"/>
</dbReference>
<dbReference type="STRING" id="1298598.JCM21714_4028"/>
<dbReference type="RefSeq" id="WP_052000776.1">
    <property type="nucleotide sequence ID" value="NZ_BAVS01000032.1"/>
</dbReference>
<feature type="coiled-coil region" evidence="1">
    <location>
        <begin position="555"/>
        <end position="582"/>
    </location>
</feature>